<evidence type="ECO:0000313" key="3">
    <source>
        <dbReference type="Proteomes" id="UP001058098"/>
    </source>
</evidence>
<proteinExistence type="predicted"/>
<feature type="region of interest" description="Disordered" evidence="1">
    <location>
        <begin position="154"/>
        <end position="190"/>
    </location>
</feature>
<protein>
    <submittedName>
        <fullName evidence="2">PIG-L family deacetylase</fullName>
    </submittedName>
</protein>
<name>A0ABY5QT83_9HYPH</name>
<dbReference type="EMBL" id="CP062229">
    <property type="protein sequence ID" value="UVC14248.1"/>
    <property type="molecule type" value="Genomic_DNA"/>
</dbReference>
<gene>
    <name evidence="2" type="ORF">IHQ72_26835</name>
</gene>
<evidence type="ECO:0000256" key="1">
    <source>
        <dbReference type="SAM" id="MobiDB-lite"/>
    </source>
</evidence>
<sequence>MHDVRHTIGAMLDTAMRKRSHPFDVADWQASAVIIAPHPDDETLGCGGVASKKFSSGADIRFIFVTDGSASPTTRRRGREPAFALRPLTRGSRSPISTATTCLTLQPRPGMQKEVAWWRNPGDGSADWQRHDVANGPNMVYPERVAVADLTATGEPTSSWVGKRAGRPRNGLLVRNPGDIRSNWEQQEIT</sequence>
<organism evidence="2 3">
    <name type="scientific">Mesorhizobium onobrychidis</name>
    <dbReference type="NCBI Taxonomy" id="2775404"/>
    <lineage>
        <taxon>Bacteria</taxon>
        <taxon>Pseudomonadati</taxon>
        <taxon>Pseudomonadota</taxon>
        <taxon>Alphaproteobacteria</taxon>
        <taxon>Hyphomicrobiales</taxon>
        <taxon>Phyllobacteriaceae</taxon>
        <taxon>Mesorhizobium</taxon>
    </lineage>
</organism>
<evidence type="ECO:0000313" key="2">
    <source>
        <dbReference type="EMBL" id="UVC14248.1"/>
    </source>
</evidence>
<accession>A0ABY5QT83</accession>
<dbReference type="Pfam" id="PF02585">
    <property type="entry name" value="PIG-L"/>
    <property type="match status" value="1"/>
</dbReference>
<dbReference type="SUPFAM" id="SSF102588">
    <property type="entry name" value="LmbE-like"/>
    <property type="match status" value="1"/>
</dbReference>
<dbReference type="Gene3D" id="3.40.50.10320">
    <property type="entry name" value="LmbE-like"/>
    <property type="match status" value="1"/>
</dbReference>
<dbReference type="InterPro" id="IPR024078">
    <property type="entry name" value="LmbE-like_dom_sf"/>
</dbReference>
<keyword evidence="3" id="KW-1185">Reference proteome</keyword>
<dbReference type="Proteomes" id="UP001058098">
    <property type="component" value="Chromosome"/>
</dbReference>
<dbReference type="InterPro" id="IPR003737">
    <property type="entry name" value="GlcNAc_PI_deacetylase-related"/>
</dbReference>
<reference evidence="2" key="1">
    <citation type="submission" date="2020-09" db="EMBL/GenBank/DDBJ databases">
        <title>Rhizobia associated with sainfoin plants.</title>
        <authorList>
            <person name="Asharfi S."/>
            <person name="Kuzmanovic N."/>
            <person name="Bunk B."/>
            <person name="Sproeer C."/>
            <person name="Becker M."/>
            <person name="Thuenen T."/>
        </authorList>
    </citation>
    <scope>NUCLEOTIDE SEQUENCE</scope>
    <source>
        <strain evidence="2">OM4</strain>
    </source>
</reference>